<accession>A0A2P2QE10</accession>
<dbReference type="AlphaFoldDB" id="A0A2P2QE10"/>
<protein>
    <submittedName>
        <fullName evidence="1">Uncharacterized protein</fullName>
    </submittedName>
</protein>
<reference evidence="1" key="1">
    <citation type="submission" date="2018-02" db="EMBL/GenBank/DDBJ databases">
        <title>Rhizophora mucronata_Transcriptome.</title>
        <authorList>
            <person name="Meera S.P."/>
            <person name="Sreeshan A."/>
            <person name="Augustine A."/>
        </authorList>
    </citation>
    <scope>NUCLEOTIDE SEQUENCE</scope>
    <source>
        <tissue evidence="1">Leaf</tissue>
    </source>
</reference>
<dbReference type="EMBL" id="GGEC01084623">
    <property type="protein sequence ID" value="MBX65107.1"/>
    <property type="molecule type" value="Transcribed_RNA"/>
</dbReference>
<sequence>MDCKSTFFMTTGIPLSKIPLKRSPEWPCLIRLTSLKSRLA</sequence>
<name>A0A2P2QE10_RHIMU</name>
<organism evidence="1">
    <name type="scientific">Rhizophora mucronata</name>
    <name type="common">Asiatic mangrove</name>
    <dbReference type="NCBI Taxonomy" id="61149"/>
    <lineage>
        <taxon>Eukaryota</taxon>
        <taxon>Viridiplantae</taxon>
        <taxon>Streptophyta</taxon>
        <taxon>Embryophyta</taxon>
        <taxon>Tracheophyta</taxon>
        <taxon>Spermatophyta</taxon>
        <taxon>Magnoliopsida</taxon>
        <taxon>eudicotyledons</taxon>
        <taxon>Gunneridae</taxon>
        <taxon>Pentapetalae</taxon>
        <taxon>rosids</taxon>
        <taxon>fabids</taxon>
        <taxon>Malpighiales</taxon>
        <taxon>Rhizophoraceae</taxon>
        <taxon>Rhizophora</taxon>
    </lineage>
</organism>
<evidence type="ECO:0000313" key="1">
    <source>
        <dbReference type="EMBL" id="MBX65107.1"/>
    </source>
</evidence>
<proteinExistence type="predicted"/>